<evidence type="ECO:0000313" key="3">
    <source>
        <dbReference type="Proteomes" id="UP000199657"/>
    </source>
</evidence>
<dbReference type="EMBL" id="FOEG01000002">
    <property type="protein sequence ID" value="SEO70033.1"/>
    <property type="molecule type" value="Genomic_DNA"/>
</dbReference>
<evidence type="ECO:0000256" key="1">
    <source>
        <dbReference type="SAM" id="MobiDB-lite"/>
    </source>
</evidence>
<sequence>MSGDRQNTEKRYGIRLTLPEGDPRRGEHLLGPDWEAYRWYATAEERDRKLADMRRQHPYYQPGERPSVRCEAVER</sequence>
<dbReference type="AlphaFoldDB" id="A0A1H8RVR6"/>
<feature type="compositionally biased region" description="Basic and acidic residues" evidence="1">
    <location>
        <begin position="66"/>
        <end position="75"/>
    </location>
</feature>
<dbReference type="STRING" id="406100.SAMN04488052_102263"/>
<dbReference type="OrthoDB" id="5785125at2"/>
<feature type="region of interest" description="Disordered" evidence="1">
    <location>
        <begin position="51"/>
        <end position="75"/>
    </location>
</feature>
<name>A0A1H8RVR6_9GAMM</name>
<keyword evidence="3" id="KW-1185">Reference proteome</keyword>
<proteinExistence type="predicted"/>
<dbReference type="RefSeq" id="WP_091640897.1">
    <property type="nucleotide sequence ID" value="NZ_FOEG01000002.1"/>
</dbReference>
<gene>
    <name evidence="2" type="ORF">SAMN04488052_102263</name>
</gene>
<organism evidence="2 3">
    <name type="scientific">Aquisalimonas asiatica</name>
    <dbReference type="NCBI Taxonomy" id="406100"/>
    <lineage>
        <taxon>Bacteria</taxon>
        <taxon>Pseudomonadati</taxon>
        <taxon>Pseudomonadota</taxon>
        <taxon>Gammaproteobacteria</taxon>
        <taxon>Chromatiales</taxon>
        <taxon>Ectothiorhodospiraceae</taxon>
        <taxon>Aquisalimonas</taxon>
    </lineage>
</organism>
<reference evidence="2 3" key="1">
    <citation type="submission" date="2016-10" db="EMBL/GenBank/DDBJ databases">
        <authorList>
            <person name="de Groot N.N."/>
        </authorList>
    </citation>
    <scope>NUCLEOTIDE SEQUENCE [LARGE SCALE GENOMIC DNA]</scope>
    <source>
        <strain evidence="2 3">CGMCC 1.6291</strain>
    </source>
</reference>
<dbReference type="Proteomes" id="UP000199657">
    <property type="component" value="Unassembled WGS sequence"/>
</dbReference>
<protein>
    <submittedName>
        <fullName evidence="2">Uncharacterized protein</fullName>
    </submittedName>
</protein>
<accession>A0A1H8RVR6</accession>
<evidence type="ECO:0000313" key="2">
    <source>
        <dbReference type="EMBL" id="SEO70033.1"/>
    </source>
</evidence>